<proteinExistence type="predicted"/>
<dbReference type="Proteomes" id="UP000316921">
    <property type="component" value="Chromosome"/>
</dbReference>
<dbReference type="RefSeq" id="WP_145070349.1">
    <property type="nucleotide sequence ID" value="NZ_CP036287.1"/>
</dbReference>
<dbReference type="KEGG" id="pbap:Pla133_50860"/>
<dbReference type="Pfam" id="PF13578">
    <property type="entry name" value="Methyltransf_24"/>
    <property type="match status" value="1"/>
</dbReference>
<protein>
    <recommendedName>
        <fullName evidence="4">Class I SAM-dependent methyltransferase</fullName>
    </recommendedName>
</protein>
<organism evidence="2 3">
    <name type="scientific">Engelhardtia mirabilis</name>
    <dbReference type="NCBI Taxonomy" id="2528011"/>
    <lineage>
        <taxon>Bacteria</taxon>
        <taxon>Pseudomonadati</taxon>
        <taxon>Planctomycetota</taxon>
        <taxon>Planctomycetia</taxon>
        <taxon>Planctomycetia incertae sedis</taxon>
        <taxon>Engelhardtia</taxon>
    </lineage>
</organism>
<feature type="region of interest" description="Disordered" evidence="1">
    <location>
        <begin position="1"/>
        <end position="27"/>
    </location>
</feature>
<dbReference type="InterPro" id="IPR029063">
    <property type="entry name" value="SAM-dependent_MTases_sf"/>
</dbReference>
<name>A0A518BSL3_9BACT</name>
<evidence type="ECO:0000313" key="2">
    <source>
        <dbReference type="EMBL" id="QDU69963.1"/>
    </source>
</evidence>
<dbReference type="EMBL" id="CP036287">
    <property type="protein sequence ID" value="QDU69963.1"/>
    <property type="molecule type" value="Genomic_DNA"/>
</dbReference>
<accession>A0A518BSL3</accession>
<gene>
    <name evidence="2" type="ORF">Pla133_50860</name>
</gene>
<keyword evidence="3" id="KW-1185">Reference proteome</keyword>
<evidence type="ECO:0000256" key="1">
    <source>
        <dbReference type="SAM" id="MobiDB-lite"/>
    </source>
</evidence>
<evidence type="ECO:0000313" key="3">
    <source>
        <dbReference type="Proteomes" id="UP000316921"/>
    </source>
</evidence>
<sequence length="286" mass="31715">MDEVQADAQRHWAPPGSAYSPLVDPREGVRRSAQANARLDRSIAGVDMRTEDQVALIEDLLRLHRPESVGVEPAGAARWTRGNSFYPLGDAYVLQAVVRRQRPRRVIEVGGGYSTAALLDAIDMDGRADEVQITVVEPDPDRLASLLREGDTARLEVMVGEIQDLELERYDELGAGDLLLIDSSHVLKTGSDVQLLLFEALPRLAPGALVHFHDVPWPFEYPPEWIAEGRSWNEAYAVRAFLQFNSAFGVALHLSHLAALDRQRLARSSPELAAEAGSSLWIERLR</sequence>
<reference evidence="2 3" key="1">
    <citation type="submission" date="2019-02" db="EMBL/GenBank/DDBJ databases">
        <title>Deep-cultivation of Planctomycetes and their phenomic and genomic characterization uncovers novel biology.</title>
        <authorList>
            <person name="Wiegand S."/>
            <person name="Jogler M."/>
            <person name="Boedeker C."/>
            <person name="Pinto D."/>
            <person name="Vollmers J."/>
            <person name="Rivas-Marin E."/>
            <person name="Kohn T."/>
            <person name="Peeters S.H."/>
            <person name="Heuer A."/>
            <person name="Rast P."/>
            <person name="Oberbeckmann S."/>
            <person name="Bunk B."/>
            <person name="Jeske O."/>
            <person name="Meyerdierks A."/>
            <person name="Storesund J.E."/>
            <person name="Kallscheuer N."/>
            <person name="Luecker S."/>
            <person name="Lage O.M."/>
            <person name="Pohl T."/>
            <person name="Merkel B.J."/>
            <person name="Hornburger P."/>
            <person name="Mueller R.-W."/>
            <person name="Bruemmer F."/>
            <person name="Labrenz M."/>
            <person name="Spormann A.M."/>
            <person name="Op den Camp H."/>
            <person name="Overmann J."/>
            <person name="Amann R."/>
            <person name="Jetten M.S.M."/>
            <person name="Mascher T."/>
            <person name="Medema M.H."/>
            <person name="Devos D.P."/>
            <person name="Kaster A.-K."/>
            <person name="Ovreas L."/>
            <person name="Rohde M."/>
            <person name="Galperin M.Y."/>
            <person name="Jogler C."/>
        </authorList>
    </citation>
    <scope>NUCLEOTIDE SEQUENCE [LARGE SCALE GENOMIC DNA]</scope>
    <source>
        <strain evidence="2 3">Pla133</strain>
    </source>
</reference>
<evidence type="ECO:0008006" key="4">
    <source>
        <dbReference type="Google" id="ProtNLM"/>
    </source>
</evidence>
<dbReference type="Gene3D" id="3.40.50.150">
    <property type="entry name" value="Vaccinia Virus protein VP39"/>
    <property type="match status" value="1"/>
</dbReference>
<dbReference type="SUPFAM" id="SSF53335">
    <property type="entry name" value="S-adenosyl-L-methionine-dependent methyltransferases"/>
    <property type="match status" value="1"/>
</dbReference>
<dbReference type="AlphaFoldDB" id="A0A518BSL3"/>